<evidence type="ECO:0000256" key="6">
    <source>
        <dbReference type="ARBA" id="ARBA00022884"/>
    </source>
</evidence>
<dbReference type="GO" id="GO:0030677">
    <property type="term" value="C:ribonuclease P complex"/>
    <property type="evidence" value="ECO:0007669"/>
    <property type="project" value="TreeGrafter"/>
</dbReference>
<comment type="catalytic activity">
    <reaction evidence="7">
        <text>Endonucleolytic cleavage of RNA, removing 5'-extranucleotides from tRNA precursor.</text>
        <dbReference type="EC" id="3.1.26.5"/>
    </reaction>
</comment>
<dbReference type="PROSITE" id="PS00648">
    <property type="entry name" value="RIBONUCLEASE_P"/>
    <property type="match status" value="1"/>
</dbReference>
<evidence type="ECO:0000313" key="9">
    <source>
        <dbReference type="EMBL" id="EGC03960.1"/>
    </source>
</evidence>
<evidence type="ECO:0000256" key="7">
    <source>
        <dbReference type="HAMAP-Rule" id="MF_00227"/>
    </source>
</evidence>
<comment type="subunit">
    <text evidence="7">Consists of a catalytic RNA component (M1 or rnpB) and a protein subunit.</text>
</comment>
<keyword evidence="3 7" id="KW-0540">Nuclease</keyword>
<dbReference type="STRING" id="246199.CUS_4977"/>
<dbReference type="eggNOG" id="COG0594">
    <property type="taxonomic scope" value="Bacteria"/>
</dbReference>
<evidence type="ECO:0000256" key="8">
    <source>
        <dbReference type="NCBIfam" id="TIGR00188"/>
    </source>
</evidence>
<dbReference type="Pfam" id="PF00825">
    <property type="entry name" value="Ribonuclease_P"/>
    <property type="match status" value="1"/>
</dbReference>
<dbReference type="AlphaFoldDB" id="E9S9T7"/>
<keyword evidence="4 7" id="KW-0255">Endonuclease</keyword>
<name>E9S9T7_RUMAL</name>
<keyword evidence="5 7" id="KW-0378">Hydrolase</keyword>
<evidence type="ECO:0000313" key="10">
    <source>
        <dbReference type="Proteomes" id="UP000004259"/>
    </source>
</evidence>
<evidence type="ECO:0000256" key="3">
    <source>
        <dbReference type="ARBA" id="ARBA00022722"/>
    </source>
</evidence>
<protein>
    <recommendedName>
        <fullName evidence="7 8">Ribonuclease P protein component</fullName>
        <shortName evidence="7">RNase P protein</shortName>
        <shortName evidence="7">RNaseP protein</shortName>
        <ecNumber evidence="7 8">3.1.26.5</ecNumber>
    </recommendedName>
    <alternativeName>
        <fullName evidence="7">Protein C5</fullName>
    </alternativeName>
</protein>
<proteinExistence type="inferred from homology"/>
<comment type="similarity">
    <text evidence="7">Belongs to the RnpA family.</text>
</comment>
<dbReference type="EC" id="3.1.26.5" evidence="7 8"/>
<dbReference type="InterPro" id="IPR020568">
    <property type="entry name" value="Ribosomal_Su5_D2-typ_SF"/>
</dbReference>
<dbReference type="EMBL" id="ADKM02000049">
    <property type="protein sequence ID" value="EGC03960.1"/>
    <property type="molecule type" value="Genomic_DNA"/>
</dbReference>
<dbReference type="InterPro" id="IPR014721">
    <property type="entry name" value="Ribsml_uS5_D2-typ_fold_subgr"/>
</dbReference>
<dbReference type="SUPFAM" id="SSF54211">
    <property type="entry name" value="Ribosomal protein S5 domain 2-like"/>
    <property type="match status" value="1"/>
</dbReference>
<evidence type="ECO:0000256" key="4">
    <source>
        <dbReference type="ARBA" id="ARBA00022759"/>
    </source>
</evidence>
<gene>
    <name evidence="7 9" type="primary">rnpA</name>
    <name evidence="9" type="ORF">CUS_4977</name>
</gene>
<dbReference type="Proteomes" id="UP000004259">
    <property type="component" value="Unassembled WGS sequence"/>
</dbReference>
<dbReference type="GO" id="GO:0001682">
    <property type="term" value="P:tRNA 5'-leader removal"/>
    <property type="evidence" value="ECO:0007669"/>
    <property type="project" value="UniProtKB-UniRule"/>
</dbReference>
<evidence type="ECO:0000256" key="5">
    <source>
        <dbReference type="ARBA" id="ARBA00022801"/>
    </source>
</evidence>
<evidence type="ECO:0000256" key="2">
    <source>
        <dbReference type="ARBA" id="ARBA00022694"/>
    </source>
</evidence>
<keyword evidence="2 7" id="KW-0819">tRNA processing</keyword>
<comment type="function">
    <text evidence="1 7">RNaseP catalyzes the removal of the 5'-leader sequence from pre-tRNA to produce the mature 5'-terminus. It can also cleave other RNA substrates such as 4.5S RNA. The protein component plays an auxiliary but essential role in vivo by binding to the 5'-leader sequence and broadening the substrate specificity of the ribozyme.</text>
</comment>
<dbReference type="GO" id="GO:0004526">
    <property type="term" value="F:ribonuclease P activity"/>
    <property type="evidence" value="ECO:0007669"/>
    <property type="project" value="UniProtKB-UniRule"/>
</dbReference>
<dbReference type="RefSeq" id="WP_002847729.1">
    <property type="nucleotide sequence ID" value="NZ_ADKM02000049.1"/>
</dbReference>
<dbReference type="GO" id="GO:0042781">
    <property type="term" value="F:3'-tRNA processing endoribonuclease activity"/>
    <property type="evidence" value="ECO:0007669"/>
    <property type="project" value="TreeGrafter"/>
</dbReference>
<evidence type="ECO:0000256" key="1">
    <source>
        <dbReference type="ARBA" id="ARBA00002663"/>
    </source>
</evidence>
<dbReference type="InterPro" id="IPR020539">
    <property type="entry name" value="RNase_P_CS"/>
</dbReference>
<organism evidence="9 10">
    <name type="scientific">Ruminococcus albus 8</name>
    <dbReference type="NCBI Taxonomy" id="246199"/>
    <lineage>
        <taxon>Bacteria</taxon>
        <taxon>Bacillati</taxon>
        <taxon>Bacillota</taxon>
        <taxon>Clostridia</taxon>
        <taxon>Eubacteriales</taxon>
        <taxon>Oscillospiraceae</taxon>
        <taxon>Ruminococcus</taxon>
    </lineage>
</organism>
<dbReference type="GO" id="GO:0000049">
    <property type="term" value="F:tRNA binding"/>
    <property type="evidence" value="ECO:0007669"/>
    <property type="project" value="UniProtKB-UniRule"/>
</dbReference>
<reference evidence="9 10" key="1">
    <citation type="submission" date="2011-02" db="EMBL/GenBank/DDBJ databases">
        <authorList>
            <person name="Nelson K.E."/>
            <person name="Sutton G."/>
            <person name="Torralba M."/>
            <person name="Durkin S."/>
            <person name="Harkins D."/>
            <person name="Montgomery R."/>
            <person name="Ziemer C."/>
            <person name="Klaassens E."/>
            <person name="Ocuiv P."/>
            <person name="Morrison M."/>
        </authorList>
    </citation>
    <scope>NUCLEOTIDE SEQUENCE [LARGE SCALE GENOMIC DNA]</scope>
    <source>
        <strain evidence="9 10">8</strain>
    </source>
</reference>
<dbReference type="InterPro" id="IPR000100">
    <property type="entry name" value="RNase_P"/>
</dbReference>
<dbReference type="PANTHER" id="PTHR33992:SF1">
    <property type="entry name" value="RIBONUCLEASE P PROTEIN COMPONENT"/>
    <property type="match status" value="1"/>
</dbReference>
<dbReference type="HAMAP" id="MF_00227">
    <property type="entry name" value="RNase_P"/>
    <property type="match status" value="1"/>
</dbReference>
<dbReference type="OrthoDB" id="9810867at2"/>
<sequence>MLFTQVIKDNKAFQRCYRSGRFAVCGYVCAYFYPNGTAYNRLGITAGKKLGNAVCRNRVKRIVRAAYRLCESEMPIGYDIVFVGRNDAAERTSAEIESFIRGRLIGEIGKAALNGAFDKAKKKGKGK</sequence>
<dbReference type="PANTHER" id="PTHR33992">
    <property type="entry name" value="RIBONUCLEASE P PROTEIN COMPONENT"/>
    <property type="match status" value="1"/>
</dbReference>
<dbReference type="Gene3D" id="3.30.230.10">
    <property type="match status" value="1"/>
</dbReference>
<keyword evidence="6 7" id="KW-0694">RNA-binding</keyword>
<comment type="caution">
    <text evidence="9">The sequence shown here is derived from an EMBL/GenBank/DDBJ whole genome shotgun (WGS) entry which is preliminary data.</text>
</comment>
<accession>E9S9T7</accession>
<dbReference type="NCBIfam" id="TIGR00188">
    <property type="entry name" value="rnpA"/>
    <property type="match status" value="1"/>
</dbReference>
<keyword evidence="10" id="KW-1185">Reference proteome</keyword>